<comment type="subcellular location">
    <subcellularLocation>
        <location evidence="1">Cell membrane</location>
        <topology evidence="1">Single-pass type I membrane protein</topology>
    </subcellularLocation>
</comment>
<dbReference type="PANTHER" id="PTHR27003:SF359">
    <property type="entry name" value="SERINE_THREONINE-PROTEIN KINASE UNC-51-RELATED"/>
    <property type="match status" value="1"/>
</dbReference>
<evidence type="ECO:0000256" key="7">
    <source>
        <dbReference type="ARBA" id="ARBA00022692"/>
    </source>
</evidence>
<dbReference type="InterPro" id="IPR017441">
    <property type="entry name" value="Protein_kinase_ATP_BS"/>
</dbReference>
<dbReference type="PANTHER" id="PTHR27003">
    <property type="entry name" value="OS07G0166700 PROTEIN"/>
    <property type="match status" value="1"/>
</dbReference>
<keyword evidence="12" id="KW-1133">Transmembrane helix</keyword>
<dbReference type="FunFam" id="3.30.200.20:FF:000039">
    <property type="entry name" value="receptor-like protein kinase FERONIA"/>
    <property type="match status" value="1"/>
</dbReference>
<feature type="domain" description="Protein kinase" evidence="17">
    <location>
        <begin position="660"/>
        <end position="942"/>
    </location>
</feature>
<evidence type="ECO:0000256" key="8">
    <source>
        <dbReference type="ARBA" id="ARBA00022729"/>
    </source>
</evidence>
<dbReference type="InterPro" id="IPR000719">
    <property type="entry name" value="Prot_kinase_dom"/>
</dbReference>
<dbReference type="GO" id="GO:0009506">
    <property type="term" value="C:plasmodesma"/>
    <property type="evidence" value="ECO:0007669"/>
    <property type="project" value="TreeGrafter"/>
</dbReference>
<dbReference type="InterPro" id="IPR011009">
    <property type="entry name" value="Kinase-like_dom_sf"/>
</dbReference>
<dbReference type="GO" id="GO:0004714">
    <property type="term" value="F:transmembrane receptor protein tyrosine kinase activity"/>
    <property type="evidence" value="ECO:0007669"/>
    <property type="project" value="InterPro"/>
</dbReference>
<reference evidence="18 19" key="1">
    <citation type="journal article" date="2018" name="Mol. Plant">
        <title>The genome of Artemisia annua provides insight into the evolution of Asteraceae family and artemisinin biosynthesis.</title>
        <authorList>
            <person name="Shen Q."/>
            <person name="Zhang L."/>
            <person name="Liao Z."/>
            <person name="Wang S."/>
            <person name="Yan T."/>
            <person name="Shi P."/>
            <person name="Liu M."/>
            <person name="Fu X."/>
            <person name="Pan Q."/>
            <person name="Wang Y."/>
            <person name="Lv Z."/>
            <person name="Lu X."/>
            <person name="Zhang F."/>
            <person name="Jiang W."/>
            <person name="Ma Y."/>
            <person name="Chen M."/>
            <person name="Hao X."/>
            <person name="Li L."/>
            <person name="Tang Y."/>
            <person name="Lv G."/>
            <person name="Zhou Y."/>
            <person name="Sun X."/>
            <person name="Brodelius P.E."/>
            <person name="Rose J.K.C."/>
            <person name="Tang K."/>
        </authorList>
    </citation>
    <scope>NUCLEOTIDE SEQUENCE [LARGE SCALE GENOMIC DNA]</scope>
    <source>
        <strain evidence="19">cv. Huhao1</strain>
        <tissue evidence="18">Leaf</tissue>
    </source>
</reference>
<proteinExistence type="inferred from homology"/>
<protein>
    <submittedName>
        <fullName evidence="18">Protein kinase, ATP binding site-containing protein</fullName>
    </submittedName>
</protein>
<feature type="domain" description="Protein kinase" evidence="17">
    <location>
        <begin position="25"/>
        <end position="306"/>
    </location>
</feature>
<gene>
    <name evidence="18" type="ORF">CTI12_AA390600</name>
</gene>
<sequence length="961" mass="110783">MSSSGLHLEDFRIPLEEIILATKNFSRETLIGAGGFSIIYKGKFSERLQNRTAAIKRHTHDGYQGKNEFLNQLKLLITFQHENITPFIGYCDEGDEMITVIEYAINGSLDYHLKNTIKRRELTWVQRLKICIGVARGLNYLHSGLGEDKIVIHRMINSGSILLDENMEAKITGFSLLISVPRDQPKVYEPSAAGIWCYLDPIYHESGILKADADVYSFGIVLFEILTGMSAHDTKEIGDAKPQHMINLVRRYYDDGLDKLIDPFIKDQIVRRSLLTFEEMAYKCISFNTKDRPTMDKIIKTTEEALNIQNRRTASAITIRAHQYQNLQKFIFPLEMIKSATYNFSPEFLIKDGFTNVYRGEIFVGFQLHVVAFKRYDPNSDRENEEFRNELEVISRSQHENIIPFIGFCDEGGEMIIIYEYAVNGSLKRHLQDPDRRRCITWAQRLKICIGAATGLSYLHSGVGYERDKVIHRNFKSGKILLGHNLEAKISGFDMSILVPKDQRQVYEPVEGTQFYIDPIYQECGILQTESDTYSFGMVLFEILSGMLAYHKRSIGVEQPQNLRNLVRRYYDDGPENLIDPLIRDQIDDRSFRLFTEIAYKCMSFNMEDRPSMKRVIKRIKEALDIQNQRDASTFNIRSIQPQKQEDYRIPLVEIKKAIQKFGERIGSGGFGTVYKGQLSERRNNRTAAIKCLDLNSKEGKNEFYNELNLISRFHHENIVTFIGYCDEDGEMIFVYEYAINGSLDSHLEHPKKDRPITWAERLKICIGAARGLKYLHLGGEDNSTVIHRDVKSGNILLDENFEAKICDFGLSKSGPDDQPHSKFYTKAAGTRYYIDPSYQESGILRKESDVYSFGVVMFELLTGIPAWHQRRFGDGKPQILINLVRRYYDNGLDELIDPRIKYQIDNRSSHKFIEIAYECINLTIEKRPTMDRIIDRIEDALELQENYLADAAVRVIGSSN</sequence>
<evidence type="ECO:0000256" key="10">
    <source>
        <dbReference type="ARBA" id="ARBA00022777"/>
    </source>
</evidence>
<evidence type="ECO:0000256" key="1">
    <source>
        <dbReference type="ARBA" id="ARBA00004251"/>
    </source>
</evidence>
<organism evidence="18 19">
    <name type="scientific">Artemisia annua</name>
    <name type="common">Sweet wormwood</name>
    <dbReference type="NCBI Taxonomy" id="35608"/>
    <lineage>
        <taxon>Eukaryota</taxon>
        <taxon>Viridiplantae</taxon>
        <taxon>Streptophyta</taxon>
        <taxon>Embryophyta</taxon>
        <taxon>Tracheophyta</taxon>
        <taxon>Spermatophyta</taxon>
        <taxon>Magnoliopsida</taxon>
        <taxon>eudicotyledons</taxon>
        <taxon>Gunneridae</taxon>
        <taxon>Pentapetalae</taxon>
        <taxon>asterids</taxon>
        <taxon>campanulids</taxon>
        <taxon>Asterales</taxon>
        <taxon>Asteraceae</taxon>
        <taxon>Asteroideae</taxon>
        <taxon>Anthemideae</taxon>
        <taxon>Artemisiinae</taxon>
        <taxon>Artemisia</taxon>
    </lineage>
</organism>
<evidence type="ECO:0000256" key="13">
    <source>
        <dbReference type="ARBA" id="ARBA00023136"/>
    </source>
</evidence>
<keyword evidence="14" id="KW-0675">Receptor</keyword>
<dbReference type="AlphaFoldDB" id="A0A2U1M0N2"/>
<dbReference type="InterPro" id="IPR045272">
    <property type="entry name" value="ANXUR1/2-like"/>
</dbReference>
<dbReference type="FunFam" id="1.10.510.10:FF:000240">
    <property type="entry name" value="Lectin-domain containing receptor kinase A4.3"/>
    <property type="match status" value="1"/>
</dbReference>
<accession>A0A2U1M0N2</accession>
<dbReference type="PROSITE" id="PS00108">
    <property type="entry name" value="PROTEIN_KINASE_ST"/>
    <property type="match status" value="1"/>
</dbReference>
<comment type="similarity">
    <text evidence="2">In the N-terminal section; belongs to the leguminous lectin family.</text>
</comment>
<keyword evidence="6" id="KW-0808">Transferase</keyword>
<dbReference type="Gene3D" id="1.10.510.10">
    <property type="entry name" value="Transferase(Phosphotransferase) domain 1"/>
    <property type="match status" value="3"/>
</dbReference>
<dbReference type="EMBL" id="PKPP01006961">
    <property type="protein sequence ID" value="PWA54801.1"/>
    <property type="molecule type" value="Genomic_DNA"/>
</dbReference>
<keyword evidence="4" id="KW-1003">Cell membrane</keyword>
<dbReference type="OrthoDB" id="2393669at2759"/>
<evidence type="ECO:0000256" key="14">
    <source>
        <dbReference type="ARBA" id="ARBA00023170"/>
    </source>
</evidence>
<dbReference type="Gene3D" id="3.30.200.20">
    <property type="entry name" value="Phosphorylase Kinase, domain 1"/>
    <property type="match status" value="3"/>
</dbReference>
<dbReference type="SUPFAM" id="SSF56112">
    <property type="entry name" value="Protein kinase-like (PK-like)"/>
    <property type="match status" value="3"/>
</dbReference>
<evidence type="ECO:0000313" key="18">
    <source>
        <dbReference type="EMBL" id="PWA54801.1"/>
    </source>
</evidence>
<dbReference type="GO" id="GO:0004674">
    <property type="term" value="F:protein serine/threonine kinase activity"/>
    <property type="evidence" value="ECO:0007669"/>
    <property type="project" value="UniProtKB-KW"/>
</dbReference>
<feature type="binding site" evidence="16">
    <location>
        <position position="691"/>
    </location>
    <ligand>
        <name>ATP</name>
        <dbReference type="ChEBI" id="CHEBI:30616"/>
    </ligand>
</feature>
<dbReference type="PROSITE" id="PS50011">
    <property type="entry name" value="PROTEIN_KINASE_DOM"/>
    <property type="match status" value="3"/>
</dbReference>
<dbReference type="GO" id="GO:0005886">
    <property type="term" value="C:plasma membrane"/>
    <property type="evidence" value="ECO:0007669"/>
    <property type="project" value="UniProtKB-SubCell"/>
</dbReference>
<evidence type="ECO:0000256" key="3">
    <source>
        <dbReference type="ARBA" id="ARBA00010217"/>
    </source>
</evidence>
<comment type="caution">
    <text evidence="18">The sequence shown here is derived from an EMBL/GenBank/DDBJ whole genome shotgun (WGS) entry which is preliminary data.</text>
</comment>
<evidence type="ECO:0000256" key="2">
    <source>
        <dbReference type="ARBA" id="ARBA00008536"/>
    </source>
</evidence>
<keyword evidence="8" id="KW-0732">Signal</keyword>
<keyword evidence="5" id="KW-0723">Serine/threonine-protein kinase</keyword>
<dbReference type="STRING" id="35608.A0A2U1M0N2"/>
<dbReference type="GO" id="GO:0005524">
    <property type="term" value="F:ATP binding"/>
    <property type="evidence" value="ECO:0007669"/>
    <property type="project" value="UniProtKB-UniRule"/>
</dbReference>
<evidence type="ECO:0000256" key="6">
    <source>
        <dbReference type="ARBA" id="ARBA00022679"/>
    </source>
</evidence>
<evidence type="ECO:0000256" key="15">
    <source>
        <dbReference type="ARBA" id="ARBA00023180"/>
    </source>
</evidence>
<keyword evidence="10 18" id="KW-0418">Kinase</keyword>
<dbReference type="Proteomes" id="UP000245207">
    <property type="component" value="Unassembled WGS sequence"/>
</dbReference>
<dbReference type="InterPro" id="IPR001245">
    <property type="entry name" value="Ser-Thr/Tyr_kinase_cat_dom"/>
</dbReference>
<dbReference type="SMART" id="SM00220">
    <property type="entry name" value="S_TKc"/>
    <property type="match status" value="3"/>
</dbReference>
<evidence type="ECO:0000256" key="11">
    <source>
        <dbReference type="ARBA" id="ARBA00022840"/>
    </source>
</evidence>
<evidence type="ECO:0000256" key="12">
    <source>
        <dbReference type="ARBA" id="ARBA00022989"/>
    </source>
</evidence>
<evidence type="ECO:0000313" key="19">
    <source>
        <dbReference type="Proteomes" id="UP000245207"/>
    </source>
</evidence>
<comment type="similarity">
    <text evidence="3">In the C-terminal section; belongs to the protein kinase superfamily. Ser/Thr protein kinase family.</text>
</comment>
<keyword evidence="9 16" id="KW-0547">Nucleotide-binding</keyword>
<keyword evidence="15" id="KW-0325">Glycoprotein</keyword>
<evidence type="ECO:0000256" key="4">
    <source>
        <dbReference type="ARBA" id="ARBA00022475"/>
    </source>
</evidence>
<dbReference type="Pfam" id="PF07714">
    <property type="entry name" value="PK_Tyr_Ser-Thr"/>
    <property type="match status" value="2"/>
</dbReference>
<evidence type="ECO:0000259" key="17">
    <source>
        <dbReference type="PROSITE" id="PS50011"/>
    </source>
</evidence>
<keyword evidence="7" id="KW-0812">Transmembrane</keyword>
<evidence type="ECO:0000256" key="5">
    <source>
        <dbReference type="ARBA" id="ARBA00022527"/>
    </source>
</evidence>
<keyword evidence="13" id="KW-0472">Membrane</keyword>
<evidence type="ECO:0000256" key="9">
    <source>
        <dbReference type="ARBA" id="ARBA00022741"/>
    </source>
</evidence>
<dbReference type="Pfam" id="PF00069">
    <property type="entry name" value="Pkinase"/>
    <property type="match status" value="1"/>
</dbReference>
<feature type="domain" description="Protein kinase" evidence="17">
    <location>
        <begin position="343"/>
        <end position="624"/>
    </location>
</feature>
<feature type="binding site" evidence="16">
    <location>
        <position position="56"/>
    </location>
    <ligand>
        <name>ATP</name>
        <dbReference type="ChEBI" id="CHEBI:30616"/>
    </ligand>
</feature>
<keyword evidence="19" id="KW-1185">Reference proteome</keyword>
<name>A0A2U1M0N2_ARTAN</name>
<dbReference type="InterPro" id="IPR008271">
    <property type="entry name" value="Ser/Thr_kinase_AS"/>
</dbReference>
<dbReference type="GO" id="GO:0002229">
    <property type="term" value="P:defense response to oomycetes"/>
    <property type="evidence" value="ECO:0007669"/>
    <property type="project" value="UniProtKB-ARBA"/>
</dbReference>
<keyword evidence="11 16" id="KW-0067">ATP-binding</keyword>
<evidence type="ECO:0000256" key="16">
    <source>
        <dbReference type="PROSITE-ProRule" id="PRU10141"/>
    </source>
</evidence>
<dbReference type="PROSITE" id="PS00107">
    <property type="entry name" value="PROTEIN_KINASE_ATP"/>
    <property type="match status" value="2"/>
</dbReference>